<evidence type="ECO:0000313" key="2">
    <source>
        <dbReference type="Proteomes" id="UP000663889"/>
    </source>
</evidence>
<sequence>MNTSNTEDDIDSSPGVVPENQEALKRYYDSFPNIDDLTNADNSDVKKAEEFTKSILNKKPSGNVTDRNTACHILNKLLGDEDQECLFFDSANGINLHDASGNLADIASEDRPFVLELKSSEGLGGDNTFFDARGDKTFSSGPKTHEVGPPGRAKKYTSPSGWTRYGLKVLAKTEYKNDEWLHPFQHPGNWYRAFHGTGRAIKVDFGNPNANFDQTAAPVDALASIFVGGFREARVAAHGPGVYCSPNPVWLGDSAFVGAVELDTEKGMKKFKCMLQVAVNPDSVRCPTNDIWVAPKPQDIRPYGILIKDA</sequence>
<gene>
    <name evidence="1" type="ORF">SEV965_LOCUS38320</name>
</gene>
<proteinExistence type="predicted"/>
<evidence type="ECO:0000313" key="1">
    <source>
        <dbReference type="EMBL" id="CAF1544310.1"/>
    </source>
</evidence>
<protein>
    <submittedName>
        <fullName evidence="1">Uncharacterized protein</fullName>
    </submittedName>
</protein>
<reference evidence="1" key="1">
    <citation type="submission" date="2021-02" db="EMBL/GenBank/DDBJ databases">
        <authorList>
            <person name="Nowell W R."/>
        </authorList>
    </citation>
    <scope>NUCLEOTIDE SEQUENCE</scope>
</reference>
<dbReference type="PANTHER" id="PTHR36649:SF29">
    <property type="entry name" value="PARP CATALYTIC DOMAIN-CONTAINING PROTEIN-RELATED"/>
    <property type="match status" value="1"/>
</dbReference>
<comment type="caution">
    <text evidence="1">The sequence shown here is derived from an EMBL/GenBank/DDBJ whole genome shotgun (WGS) entry which is preliminary data.</text>
</comment>
<dbReference type="PANTHER" id="PTHR36649">
    <property type="entry name" value="UBIQUITIN-LIKE DOMAIN-CONTAINING PROTEIN"/>
    <property type="match status" value="1"/>
</dbReference>
<accession>A0A815WEJ5</accession>
<organism evidence="1 2">
    <name type="scientific">Rotaria sordida</name>
    <dbReference type="NCBI Taxonomy" id="392033"/>
    <lineage>
        <taxon>Eukaryota</taxon>
        <taxon>Metazoa</taxon>
        <taxon>Spiralia</taxon>
        <taxon>Gnathifera</taxon>
        <taxon>Rotifera</taxon>
        <taxon>Eurotatoria</taxon>
        <taxon>Bdelloidea</taxon>
        <taxon>Philodinida</taxon>
        <taxon>Philodinidae</taxon>
        <taxon>Rotaria</taxon>
    </lineage>
</organism>
<dbReference type="EMBL" id="CAJNOU010009178">
    <property type="protein sequence ID" value="CAF1544310.1"/>
    <property type="molecule type" value="Genomic_DNA"/>
</dbReference>
<dbReference type="Proteomes" id="UP000663889">
    <property type="component" value="Unassembled WGS sequence"/>
</dbReference>
<name>A0A815WEJ5_9BILA</name>
<dbReference type="AlphaFoldDB" id="A0A815WEJ5"/>